<accession>A0ABT3RQ96</accession>
<evidence type="ECO:0000313" key="6">
    <source>
        <dbReference type="Proteomes" id="UP001209885"/>
    </source>
</evidence>
<dbReference type="Pfam" id="PF07676">
    <property type="entry name" value="PD40"/>
    <property type="match status" value="3"/>
</dbReference>
<dbReference type="SMART" id="SM00028">
    <property type="entry name" value="TPR"/>
    <property type="match status" value="2"/>
</dbReference>
<evidence type="ECO:0000256" key="1">
    <source>
        <dbReference type="PROSITE-ProRule" id="PRU00339"/>
    </source>
</evidence>
<protein>
    <submittedName>
        <fullName evidence="5">OmpA family protein</fullName>
    </submittedName>
</protein>
<comment type="caution">
    <text evidence="5">The sequence shown here is derived from an EMBL/GenBank/DDBJ whole genome shotgun (WGS) entry which is preliminary data.</text>
</comment>
<dbReference type="Gene3D" id="3.30.1330.60">
    <property type="entry name" value="OmpA-like domain"/>
    <property type="match status" value="1"/>
</dbReference>
<reference evidence="5 6" key="1">
    <citation type="submission" date="2022-11" db="EMBL/GenBank/DDBJ databases">
        <title>The characterization of three novel Bacteroidetes species and genomic analysis of their roles in tidal elemental geochemical cycles.</title>
        <authorList>
            <person name="Ma K."/>
        </authorList>
    </citation>
    <scope>NUCLEOTIDE SEQUENCE [LARGE SCALE GENOMIC DNA]</scope>
    <source>
        <strain evidence="5 6">M17</strain>
    </source>
</reference>
<gene>
    <name evidence="5" type="ORF">OO013_06140</name>
</gene>
<dbReference type="InterPro" id="IPR019734">
    <property type="entry name" value="TPR_rpt"/>
</dbReference>
<dbReference type="Proteomes" id="UP001209885">
    <property type="component" value="Unassembled WGS sequence"/>
</dbReference>
<dbReference type="EMBL" id="JAPFQN010000003">
    <property type="protein sequence ID" value="MCX2743437.1"/>
    <property type="molecule type" value="Genomic_DNA"/>
</dbReference>
<dbReference type="PROSITE" id="PS51123">
    <property type="entry name" value="OMPA_2"/>
    <property type="match status" value="1"/>
</dbReference>
<sequence length="769" mass="86723">MKYNFLTFTILLLFAFTVYAQQGDVEKTLYRADQYFKIENYNEALKYYEQAIEMGADDAVSLYRYGVTLSNLIDVQGQKNALKYLEKAVKKDEGKLPVEKHWYLGLAELRNENPVQAIESFNRFLDEAKPNNNLRKKAALYKEMAFNAQTFLSNPKLVELKSFSTVVNSDLIEYNPVISADESVMAYTVFDPFTKGAKEKIFIVTKKDDGTWGKPEEINIKTTGNIGTAGISADGRQLLVFVGNESDPGDLYTLHKIKGKWQSPVSLGKNINSRYMETAASLTSDGKTIYFASNRPGSIGGFDIYKSEKNENGVWGQAKNLGPVVNTEYNEEAPFIHPDQRTLFFTSEGHKSMGGRDIFRTVKANGEWQTPVNLGYPINTTTDDNYFTLSADGETGYFSSDRIGGQGGQDIYFFEMPEGGNNIALTLIKGLILDGETKNPINSKIKVVEKSSGNKVEYVYSPNEKGEYLIIFPPGKSYDLIVESENYLPYTIAIDVPDQEYFYELYQRILLTPIKQFDVVVGQEVKVSNVFYDTENETKISPRMANEAKLIKSDSLDLLDIMDGIIATSDTIALDYLMTIMFATNPVEEFDFDDSSNDKIQHASQKYYYDENGEESLEKRMIDGEPIFSLPTFNVSKEASDEDGKKISGSDYDESLLNEKVSIYFNVGEADMQESDKEKLAEMLKLIDDNPVLGLEISGYASQDGDEETNRKLSNERAKEVLNYFNTRGIVRRRIIAKGYGAVDNSNLSKEESRRVDVRIVDLNKEQSL</sequence>
<dbReference type="Gene3D" id="2.120.10.30">
    <property type="entry name" value="TolB, C-terminal domain"/>
    <property type="match status" value="1"/>
</dbReference>
<evidence type="ECO:0000313" key="5">
    <source>
        <dbReference type="EMBL" id="MCX2743437.1"/>
    </source>
</evidence>
<dbReference type="RefSeq" id="WP_266055819.1">
    <property type="nucleotide sequence ID" value="NZ_JAPFQN010000003.1"/>
</dbReference>
<dbReference type="InterPro" id="IPR011042">
    <property type="entry name" value="6-blade_b-propeller_TolB-like"/>
</dbReference>
<dbReference type="InterPro" id="IPR011990">
    <property type="entry name" value="TPR-like_helical_dom_sf"/>
</dbReference>
<dbReference type="Pfam" id="PF00691">
    <property type="entry name" value="OmpA"/>
    <property type="match status" value="1"/>
</dbReference>
<evidence type="ECO:0000256" key="3">
    <source>
        <dbReference type="SAM" id="SignalP"/>
    </source>
</evidence>
<dbReference type="SUPFAM" id="SSF48452">
    <property type="entry name" value="TPR-like"/>
    <property type="match status" value="1"/>
</dbReference>
<dbReference type="Pfam" id="PF13432">
    <property type="entry name" value="TPR_16"/>
    <property type="match status" value="1"/>
</dbReference>
<dbReference type="PANTHER" id="PTHR30329">
    <property type="entry name" value="STATOR ELEMENT OF FLAGELLAR MOTOR COMPLEX"/>
    <property type="match status" value="1"/>
</dbReference>
<proteinExistence type="predicted"/>
<dbReference type="PANTHER" id="PTHR30329:SF21">
    <property type="entry name" value="LIPOPROTEIN YIAD-RELATED"/>
    <property type="match status" value="1"/>
</dbReference>
<dbReference type="Gene3D" id="1.25.40.10">
    <property type="entry name" value="Tetratricopeptide repeat domain"/>
    <property type="match status" value="1"/>
</dbReference>
<feature type="signal peptide" evidence="3">
    <location>
        <begin position="1"/>
        <end position="20"/>
    </location>
</feature>
<organism evidence="5 6">
    <name type="scientific">Mangrovivirga halotolerans</name>
    <dbReference type="NCBI Taxonomy" id="2993936"/>
    <lineage>
        <taxon>Bacteria</taxon>
        <taxon>Pseudomonadati</taxon>
        <taxon>Bacteroidota</taxon>
        <taxon>Cytophagia</taxon>
        <taxon>Cytophagales</taxon>
        <taxon>Mangrovivirgaceae</taxon>
        <taxon>Mangrovivirga</taxon>
    </lineage>
</organism>
<keyword evidence="1" id="KW-0802">TPR repeat</keyword>
<keyword evidence="2" id="KW-0472">Membrane</keyword>
<dbReference type="PROSITE" id="PS50005">
    <property type="entry name" value="TPR"/>
    <property type="match status" value="1"/>
</dbReference>
<dbReference type="InterPro" id="IPR036737">
    <property type="entry name" value="OmpA-like_sf"/>
</dbReference>
<dbReference type="InterPro" id="IPR006665">
    <property type="entry name" value="OmpA-like"/>
</dbReference>
<dbReference type="InterPro" id="IPR050330">
    <property type="entry name" value="Bact_OuterMem_StrucFunc"/>
</dbReference>
<dbReference type="SUPFAM" id="SSF82171">
    <property type="entry name" value="DPP6 N-terminal domain-like"/>
    <property type="match status" value="1"/>
</dbReference>
<dbReference type="InterPro" id="IPR011659">
    <property type="entry name" value="WD40"/>
</dbReference>
<keyword evidence="6" id="KW-1185">Reference proteome</keyword>
<feature type="domain" description="OmpA-like" evidence="4">
    <location>
        <begin position="652"/>
        <end position="769"/>
    </location>
</feature>
<evidence type="ECO:0000256" key="2">
    <source>
        <dbReference type="PROSITE-ProRule" id="PRU00473"/>
    </source>
</evidence>
<feature type="chain" id="PRO_5047333470" evidence="3">
    <location>
        <begin position="21"/>
        <end position="769"/>
    </location>
</feature>
<feature type="repeat" description="TPR" evidence="1">
    <location>
        <begin position="25"/>
        <end position="58"/>
    </location>
</feature>
<dbReference type="Gene3D" id="2.60.40.1120">
    <property type="entry name" value="Carboxypeptidase-like, regulatory domain"/>
    <property type="match status" value="1"/>
</dbReference>
<dbReference type="SUPFAM" id="SSF103088">
    <property type="entry name" value="OmpA-like"/>
    <property type="match status" value="1"/>
</dbReference>
<evidence type="ECO:0000259" key="4">
    <source>
        <dbReference type="PROSITE" id="PS51123"/>
    </source>
</evidence>
<name>A0ABT3RQ96_9BACT</name>
<dbReference type="CDD" id="cd07185">
    <property type="entry name" value="OmpA_C-like"/>
    <property type="match status" value="1"/>
</dbReference>
<keyword evidence="3" id="KW-0732">Signal</keyword>